<feature type="transmembrane region" description="Helical" evidence="13">
    <location>
        <begin position="439"/>
        <end position="465"/>
    </location>
</feature>
<evidence type="ECO:0000256" key="2">
    <source>
        <dbReference type="ARBA" id="ARBA00009901"/>
    </source>
</evidence>
<dbReference type="AlphaFoldDB" id="A0A9P6XJG8"/>
<evidence type="ECO:0000256" key="12">
    <source>
        <dbReference type="SAM" id="MobiDB-lite"/>
    </source>
</evidence>
<organism evidence="14 15">
    <name type="scientific">Rhizopus oryzae</name>
    <name type="common">Mucormycosis agent</name>
    <name type="synonym">Rhizopus arrhizus var. delemar</name>
    <dbReference type="NCBI Taxonomy" id="64495"/>
    <lineage>
        <taxon>Eukaryota</taxon>
        <taxon>Fungi</taxon>
        <taxon>Fungi incertae sedis</taxon>
        <taxon>Mucoromycota</taxon>
        <taxon>Mucoromycotina</taxon>
        <taxon>Mucoromycetes</taxon>
        <taxon>Mucorales</taxon>
        <taxon>Mucorineae</taxon>
        <taxon>Rhizopodaceae</taxon>
        <taxon>Rhizopus</taxon>
    </lineage>
</organism>
<keyword evidence="6 13" id="KW-0812">Transmembrane</keyword>
<dbReference type="PANTHER" id="PTHR16130:SF2">
    <property type="entry name" value="LYSOSOMAL COBALAMIN TRANSPORT ESCORT PROTEIN LMBD1"/>
    <property type="match status" value="1"/>
</dbReference>
<keyword evidence="4" id="KW-0813">Transport</keyword>
<feature type="transmembrane region" description="Helical" evidence="13">
    <location>
        <begin position="351"/>
        <end position="374"/>
    </location>
</feature>
<dbReference type="GO" id="GO:0005774">
    <property type="term" value="C:vacuolar membrane"/>
    <property type="evidence" value="ECO:0007669"/>
    <property type="project" value="TreeGrafter"/>
</dbReference>
<evidence type="ECO:0000256" key="8">
    <source>
        <dbReference type="ARBA" id="ARBA00023136"/>
    </source>
</evidence>
<feature type="region of interest" description="Disordered" evidence="12">
    <location>
        <begin position="270"/>
        <end position="296"/>
    </location>
</feature>
<feature type="transmembrane region" description="Helical" evidence="13">
    <location>
        <begin position="652"/>
        <end position="672"/>
    </location>
</feature>
<keyword evidence="15" id="KW-1185">Reference proteome</keyword>
<dbReference type="EMBL" id="JAANQT010000063">
    <property type="protein sequence ID" value="KAG1315118.1"/>
    <property type="molecule type" value="Genomic_DNA"/>
</dbReference>
<dbReference type="Pfam" id="PF11709">
    <property type="entry name" value="Mit_ribos_Mrp51"/>
    <property type="match status" value="1"/>
</dbReference>
<evidence type="ECO:0000256" key="7">
    <source>
        <dbReference type="ARBA" id="ARBA00022989"/>
    </source>
</evidence>
<evidence type="ECO:0000256" key="1">
    <source>
        <dbReference type="ARBA" id="ARBA00004155"/>
    </source>
</evidence>
<keyword evidence="5" id="KW-0846">Cobalamin</keyword>
<feature type="transmembrane region" description="Helical" evidence="13">
    <location>
        <begin position="613"/>
        <end position="640"/>
    </location>
</feature>
<keyword evidence="9" id="KW-0458">Lysosome</keyword>
<evidence type="ECO:0000256" key="6">
    <source>
        <dbReference type="ARBA" id="ARBA00022692"/>
    </source>
</evidence>
<evidence type="ECO:0000256" key="11">
    <source>
        <dbReference type="ARBA" id="ARBA00025515"/>
    </source>
</evidence>
<protein>
    <recommendedName>
        <fullName evidence="3">Probable lysosomal cobalamin transporter</fullName>
    </recommendedName>
</protein>
<dbReference type="InterPro" id="IPR016712">
    <property type="entry name" value="Rbsml_bS1m-like"/>
</dbReference>
<name>A0A9P6XJG8_RHIOR</name>
<dbReference type="Proteomes" id="UP000716291">
    <property type="component" value="Unassembled WGS sequence"/>
</dbReference>
<keyword evidence="10" id="KW-0170">Cobalt</keyword>
<keyword evidence="7 13" id="KW-1133">Transmembrane helix</keyword>
<sequence>MDKSFGSLLRHSRLASYDRTIEQVYKIPKNSKKLGDWGLKRNLPTVIRTPHVIVRSLDTAEHQTPWISGESKVLFVKRWKENFPNSRKPTSRSEDVQYNIASMTPAEFQRFLKTIEKQKAPKFKEAILRKEAVPEQVFEYLKVNVASDNKGEGVVGPTYSEYQTEWDYPVEGRLLNMLRRAEGHAVGVGGVVAYLPRRHTLGLKTAVDRKVRTFYVQQAEIDEEGKPRVIVTPRHKNTSLSVAMLNGYESSESQDYTSYGKNRTTFMTADDMWKSQSNNRRPTERPQSEDNIKPNPEHTDLMSPLGLVFSTLALLSVDIFLVSATVDPSTGTKREWATPEVLIEMTNITRIVYYAFYGTITIFCFFLIPFAYFFYEEYDEDQSSNDRIYGALKYTSFFVIISILLLIFGLFLKPTSKPPKIDLDWFKKLLTENYGEKTISFILATLILLGMLVFIGYTAPGLSLLPIDMIKGKKGLEEEGEDVENRLIASRERQRAIKVKYGNKSVPVKEQRELDRLEDEERILSRRLTSIQQYKSSTIYKVFYIVRPFEIILGVILLCTTLVITVSIFMTIVDKIANAICGSQCGYVINHPKLFNPINFIFVNLSKIFPLDYMFMVCLIVYFFLATMSGIVHVGIRFLWINLYSIKKGATAPQALLVSAVLLTLSLLALNYTMTTTVAPGYAHFGSQVYCNQTILDGVRDCTENKEMIVPCDIYGPTDICTPTVSSTMIDKIIVNTPFFGVFFYYSQWIFLAVFGLGFLVALFKRPRNNSTQDDLQELDEEEENLLSQRNSSYHAT</sequence>
<dbReference type="GO" id="GO:0072665">
    <property type="term" value="P:protein localization to vacuole"/>
    <property type="evidence" value="ECO:0007669"/>
    <property type="project" value="TreeGrafter"/>
</dbReference>
<comment type="caution">
    <text evidence="14">The sequence shown here is derived from an EMBL/GenBank/DDBJ whole genome shotgun (WGS) entry which is preliminary data.</text>
</comment>
<evidence type="ECO:0000256" key="13">
    <source>
        <dbReference type="SAM" id="Phobius"/>
    </source>
</evidence>
<evidence type="ECO:0000256" key="3">
    <source>
        <dbReference type="ARBA" id="ARBA00017088"/>
    </source>
</evidence>
<proteinExistence type="inferred from homology"/>
<evidence type="ECO:0000256" key="4">
    <source>
        <dbReference type="ARBA" id="ARBA00022448"/>
    </source>
</evidence>
<dbReference type="InterPro" id="IPR006876">
    <property type="entry name" value="LMBR1-like_membr_prot"/>
</dbReference>
<evidence type="ECO:0000256" key="9">
    <source>
        <dbReference type="ARBA" id="ARBA00023228"/>
    </source>
</evidence>
<evidence type="ECO:0000256" key="5">
    <source>
        <dbReference type="ARBA" id="ARBA00022628"/>
    </source>
</evidence>
<comment type="subcellular location">
    <subcellularLocation>
        <location evidence="1">Lysosome membrane</location>
        <topology evidence="1">Multi-pass membrane protein</topology>
    </subcellularLocation>
</comment>
<dbReference type="GO" id="GO:0031419">
    <property type="term" value="F:cobalamin binding"/>
    <property type="evidence" value="ECO:0007669"/>
    <property type="project" value="UniProtKB-KW"/>
</dbReference>
<feature type="transmembrane region" description="Helical" evidence="13">
    <location>
        <begin position="551"/>
        <end position="573"/>
    </location>
</feature>
<feature type="compositionally biased region" description="Basic and acidic residues" evidence="12">
    <location>
        <begin position="281"/>
        <end position="296"/>
    </location>
</feature>
<dbReference type="InterPro" id="IPR050854">
    <property type="entry name" value="LMBD1_LysCbl_Transport"/>
</dbReference>
<gene>
    <name evidence="14" type="ORF">G6F64_000926</name>
</gene>
<reference evidence="14" key="1">
    <citation type="journal article" date="2020" name="Microb. Genom.">
        <title>Genetic diversity of clinical and environmental Mucorales isolates obtained from an investigation of mucormycosis cases among solid organ transplant recipients.</title>
        <authorList>
            <person name="Nguyen M.H."/>
            <person name="Kaul D."/>
            <person name="Muto C."/>
            <person name="Cheng S.J."/>
            <person name="Richter R.A."/>
            <person name="Bruno V.M."/>
            <person name="Liu G."/>
            <person name="Beyhan S."/>
            <person name="Sundermann A.J."/>
            <person name="Mounaud S."/>
            <person name="Pasculle A.W."/>
            <person name="Nierman W.C."/>
            <person name="Driscoll E."/>
            <person name="Cumbie R."/>
            <person name="Clancy C.J."/>
            <person name="Dupont C.L."/>
        </authorList>
    </citation>
    <scope>NUCLEOTIDE SEQUENCE</scope>
    <source>
        <strain evidence="14">GL11</strain>
    </source>
</reference>
<accession>A0A9P6XJG8</accession>
<evidence type="ECO:0000313" key="14">
    <source>
        <dbReference type="EMBL" id="KAG1315118.1"/>
    </source>
</evidence>
<dbReference type="PANTHER" id="PTHR16130">
    <property type="entry name" value="LYSOSOMAL COBALAMIN TRANSPORTER-RELATED"/>
    <property type="match status" value="1"/>
</dbReference>
<comment type="function">
    <text evidence="11">Probable lysosomal cobalamin transporter. Required to export cobalamin from lysosomes allowing its conversion to cofactors.</text>
</comment>
<feature type="transmembrane region" description="Helical" evidence="13">
    <location>
        <begin position="394"/>
        <end position="412"/>
    </location>
</feature>
<keyword evidence="8 13" id="KW-0472">Membrane</keyword>
<feature type="transmembrane region" description="Helical" evidence="13">
    <location>
        <begin position="743"/>
        <end position="764"/>
    </location>
</feature>
<comment type="similarity">
    <text evidence="2">Belongs to the LIMR family. LMBRD1 subfamily.</text>
</comment>
<evidence type="ECO:0000256" key="10">
    <source>
        <dbReference type="ARBA" id="ARBA00023285"/>
    </source>
</evidence>
<dbReference type="Pfam" id="PF04791">
    <property type="entry name" value="LMBR1"/>
    <property type="match status" value="1"/>
</dbReference>
<evidence type="ECO:0000313" key="15">
    <source>
        <dbReference type="Proteomes" id="UP000716291"/>
    </source>
</evidence>